<feature type="region of interest" description="Disordered" evidence="3">
    <location>
        <begin position="239"/>
        <end position="280"/>
    </location>
</feature>
<keyword evidence="2" id="KW-0677">Repeat</keyword>
<dbReference type="Gene3D" id="3.60.40.10">
    <property type="entry name" value="PPM-type phosphatase domain"/>
    <property type="match status" value="1"/>
</dbReference>
<dbReference type="SUPFAM" id="SSF52047">
    <property type="entry name" value="RNI-like"/>
    <property type="match status" value="1"/>
</dbReference>
<evidence type="ECO:0000259" key="4">
    <source>
        <dbReference type="PROSITE" id="PS51746"/>
    </source>
</evidence>
<keyword evidence="6" id="KW-1185">Reference proteome</keyword>
<dbReference type="AlphaFoldDB" id="A0A2P6N8P8"/>
<evidence type="ECO:0000256" key="3">
    <source>
        <dbReference type="SAM" id="MobiDB-lite"/>
    </source>
</evidence>
<organism evidence="5 6">
    <name type="scientific">Planoprotostelium fungivorum</name>
    <dbReference type="NCBI Taxonomy" id="1890364"/>
    <lineage>
        <taxon>Eukaryota</taxon>
        <taxon>Amoebozoa</taxon>
        <taxon>Evosea</taxon>
        <taxon>Variosea</taxon>
        <taxon>Cavosteliida</taxon>
        <taxon>Cavosteliaceae</taxon>
        <taxon>Planoprotostelium</taxon>
    </lineage>
</organism>
<sequence length="1074" mass="120505">MRTQLSTGDSVLLPSKGIILLTMERHAPHEARKVRRDRSSVVTRRWVSHNKPKRERTAQPFISCDVLYEYGTDTILEGMSEKTAYDLLQDLGEKELTRPKEDESNDTEGTESEEGVNVSIEPNEHGYGEEESNEDGSYIDEQGNYYDSIGNYLGYYDADGSFYEDDGTFYASQENTEEGEADVSGALEDTDMDGVIQKTEDEPIVETDESTEQALESPVAQPTRKLTREVRLLSPGIVEDEEEETEVKTERPPVPTRHPPTTVPFSPKTGVPNSPNQMLSPIMRMPIFDRTGRDMKELEDEAFVGASHVTKVTLSRNLFSSLPSSAIDLVNLQHLDISHNRLTEFPDVIPTFSQLVDLLLFGNRISTLPQSVSKLTKLKLLNLSSNRMTHLPEEISQIPQLVHLNVSRNKLTSLPSYISFFPKTITTLNLSNNSLSDIPRSLSHLNSLKTLRLAENQIQSFADQLNLPSLTDLDLHDNQLTEVPQCLSNMVNLVKLSVSKNRLKTLGRDMNKMSQLQELYLKENEIEEIPTELYELGELTTIDLTNNRVTSLSPDISRLTKLESLLLGDNKLSDLPEEIGQLSALRQLTLFRNKLKGVPQSLLQLNELNLLLLTLRQLTLFRNKLKGVPQSLLQLSELNLLLLSYNEIEQLGFDEIPEDCWSYMEELHLSGNPFSQVPLSSQLLSGMRQLTTLFLGNCQLGNEIDSISSTATLTHLDISGNKITQIPESFRGLMELQRLDISHNSIEDIGEDILEGMIYLQEIILSNNPITLKNLIELPFLSTLMDRGVVCYLDILPLEKNYAEVPPTIEKNEERRYAYTEMTGKRPTQEDALLIEENFTYTTPEGETKKVQLWGVFDGHAGSSASKFGVKKYPKALRKQLEEGKEGLEALDGAFQEVNRGFREAMDANELPPMERHCGSTGLALIVDREKRKLYCANVGDTRAVLSRGGKAIRLSYDHKPGDEEDRINELGGHVVGEVTRRVNGVIAVSRAIGDFYMAPFVTCECHLAEFDITEEDDHLILGCDGVWDEIGDQKAVDIISSGSNLYDSSVRLRDAAYLLSSEDNISVITVSLQ</sequence>
<evidence type="ECO:0000313" key="5">
    <source>
        <dbReference type="EMBL" id="PRP80336.1"/>
    </source>
</evidence>
<accession>A0A2P6N8P8</accession>
<feature type="compositionally biased region" description="Pro residues" evidence="3">
    <location>
        <begin position="252"/>
        <end position="262"/>
    </location>
</feature>
<dbReference type="InterPro" id="IPR001932">
    <property type="entry name" value="PPM-type_phosphatase-like_dom"/>
</dbReference>
<dbReference type="EMBL" id="MDYQ01000153">
    <property type="protein sequence ID" value="PRP80336.1"/>
    <property type="molecule type" value="Genomic_DNA"/>
</dbReference>
<dbReference type="SUPFAM" id="SSF81606">
    <property type="entry name" value="PP2C-like"/>
    <property type="match status" value="1"/>
</dbReference>
<dbReference type="GO" id="GO:0005737">
    <property type="term" value="C:cytoplasm"/>
    <property type="evidence" value="ECO:0007669"/>
    <property type="project" value="TreeGrafter"/>
</dbReference>
<dbReference type="OrthoDB" id="676979at2759"/>
<evidence type="ECO:0000313" key="6">
    <source>
        <dbReference type="Proteomes" id="UP000241769"/>
    </source>
</evidence>
<dbReference type="CDD" id="cd00143">
    <property type="entry name" value="PP2Cc"/>
    <property type="match status" value="1"/>
</dbReference>
<dbReference type="Pfam" id="PF00481">
    <property type="entry name" value="PP2C"/>
    <property type="match status" value="1"/>
</dbReference>
<dbReference type="PANTHER" id="PTHR48051:SF1">
    <property type="entry name" value="RAS SUPPRESSOR PROTEIN 1"/>
    <property type="match status" value="1"/>
</dbReference>
<feature type="compositionally biased region" description="Acidic residues" evidence="3">
    <location>
        <begin position="129"/>
        <end position="138"/>
    </location>
</feature>
<dbReference type="SMART" id="SM00369">
    <property type="entry name" value="LRR_TYP"/>
    <property type="match status" value="14"/>
</dbReference>
<dbReference type="Gene3D" id="3.80.10.10">
    <property type="entry name" value="Ribonuclease Inhibitor"/>
    <property type="match status" value="4"/>
</dbReference>
<dbReference type="STRING" id="1890364.A0A2P6N8P8"/>
<dbReference type="InterPro" id="IPR050216">
    <property type="entry name" value="LRR_domain-containing"/>
</dbReference>
<dbReference type="SUPFAM" id="SSF52058">
    <property type="entry name" value="L domain-like"/>
    <property type="match status" value="1"/>
</dbReference>
<dbReference type="InterPro" id="IPR032675">
    <property type="entry name" value="LRR_dom_sf"/>
</dbReference>
<dbReference type="InterPro" id="IPR001611">
    <property type="entry name" value="Leu-rich_rpt"/>
</dbReference>
<keyword evidence="1" id="KW-0433">Leucine-rich repeat</keyword>
<comment type="caution">
    <text evidence="5">The sequence shown here is derived from an EMBL/GenBank/DDBJ whole genome shotgun (WGS) entry which is preliminary data.</text>
</comment>
<dbReference type="InterPro" id="IPR036457">
    <property type="entry name" value="PPM-type-like_dom_sf"/>
</dbReference>
<reference evidence="5 6" key="1">
    <citation type="journal article" date="2018" name="Genome Biol. Evol.">
        <title>Multiple Roots of Fruiting Body Formation in Amoebozoa.</title>
        <authorList>
            <person name="Hillmann F."/>
            <person name="Forbes G."/>
            <person name="Novohradska S."/>
            <person name="Ferling I."/>
            <person name="Riege K."/>
            <person name="Groth M."/>
            <person name="Westermann M."/>
            <person name="Marz M."/>
            <person name="Spaller T."/>
            <person name="Winckler T."/>
            <person name="Schaap P."/>
            <person name="Glockner G."/>
        </authorList>
    </citation>
    <scope>NUCLEOTIDE SEQUENCE [LARGE SCALE GENOMIC DNA]</scope>
    <source>
        <strain evidence="5 6">Jena</strain>
    </source>
</reference>
<feature type="region of interest" description="Disordered" evidence="3">
    <location>
        <begin position="94"/>
        <end position="142"/>
    </location>
</feature>
<evidence type="ECO:0000256" key="2">
    <source>
        <dbReference type="ARBA" id="ARBA00022737"/>
    </source>
</evidence>
<name>A0A2P6N8P8_9EUKA</name>
<protein>
    <submittedName>
        <fullName evidence="5">Putative Ras family</fullName>
    </submittedName>
</protein>
<evidence type="ECO:0000256" key="1">
    <source>
        <dbReference type="ARBA" id="ARBA00022614"/>
    </source>
</evidence>
<proteinExistence type="predicted"/>
<dbReference type="Pfam" id="PF13855">
    <property type="entry name" value="LRR_8"/>
    <property type="match status" value="4"/>
</dbReference>
<dbReference type="InterPro" id="IPR003591">
    <property type="entry name" value="Leu-rich_rpt_typical-subtyp"/>
</dbReference>
<dbReference type="InParanoid" id="A0A2P6N8P8"/>
<dbReference type="PROSITE" id="PS51450">
    <property type="entry name" value="LRR"/>
    <property type="match status" value="11"/>
</dbReference>
<dbReference type="SMART" id="SM00364">
    <property type="entry name" value="LRR_BAC"/>
    <property type="match status" value="9"/>
</dbReference>
<dbReference type="PROSITE" id="PS51746">
    <property type="entry name" value="PPM_2"/>
    <property type="match status" value="1"/>
</dbReference>
<dbReference type="Proteomes" id="UP000241769">
    <property type="component" value="Unassembled WGS sequence"/>
</dbReference>
<feature type="compositionally biased region" description="Acidic residues" evidence="3">
    <location>
        <begin position="103"/>
        <end position="114"/>
    </location>
</feature>
<dbReference type="SMART" id="SM00365">
    <property type="entry name" value="LRR_SD22"/>
    <property type="match status" value="8"/>
</dbReference>
<gene>
    <name evidence="5" type="ORF">PROFUN_12088</name>
</gene>
<dbReference type="SMART" id="SM00332">
    <property type="entry name" value="PP2Cc"/>
    <property type="match status" value="1"/>
</dbReference>
<dbReference type="PANTHER" id="PTHR48051">
    <property type="match status" value="1"/>
</dbReference>
<feature type="region of interest" description="Disordered" evidence="3">
    <location>
        <begin position="203"/>
        <end position="223"/>
    </location>
</feature>
<feature type="domain" description="PPM-type phosphatase" evidence="4">
    <location>
        <begin position="816"/>
        <end position="1073"/>
    </location>
</feature>